<dbReference type="EC" id="2.7.13.3" evidence="2"/>
<dbReference type="InterPro" id="IPR013656">
    <property type="entry name" value="PAS_4"/>
</dbReference>
<dbReference type="SMART" id="SM00091">
    <property type="entry name" value="PAS"/>
    <property type="match status" value="3"/>
</dbReference>
<dbReference type="CDD" id="cd00082">
    <property type="entry name" value="HisKA"/>
    <property type="match status" value="1"/>
</dbReference>
<accession>A0ABY6BMC8</accession>
<dbReference type="PANTHER" id="PTHR43047">
    <property type="entry name" value="TWO-COMPONENT HISTIDINE PROTEIN KINASE"/>
    <property type="match status" value="1"/>
</dbReference>
<evidence type="ECO:0000256" key="5">
    <source>
        <dbReference type="ARBA" id="ARBA00022777"/>
    </source>
</evidence>
<dbReference type="SUPFAM" id="SSF55785">
    <property type="entry name" value="PYP-like sensor domain (PAS domain)"/>
    <property type="match status" value="3"/>
</dbReference>
<comment type="catalytic activity">
    <reaction evidence="1">
        <text>ATP + protein L-histidine = ADP + protein N-phospho-L-histidine.</text>
        <dbReference type="EC" id="2.7.13.3"/>
    </reaction>
</comment>
<dbReference type="SUPFAM" id="SSF47384">
    <property type="entry name" value="Homodimeric domain of signal transducing histidine kinase"/>
    <property type="match status" value="1"/>
</dbReference>
<keyword evidence="10" id="KW-1185">Reference proteome</keyword>
<dbReference type="PROSITE" id="PS50113">
    <property type="entry name" value="PAC"/>
    <property type="match status" value="2"/>
</dbReference>
<dbReference type="SMART" id="SM00387">
    <property type="entry name" value="HATPase_c"/>
    <property type="match status" value="1"/>
</dbReference>
<dbReference type="SMART" id="SM00388">
    <property type="entry name" value="HisKA"/>
    <property type="match status" value="1"/>
</dbReference>
<gene>
    <name evidence="9" type="ORF">N4264_11400</name>
</gene>
<dbReference type="InterPro" id="IPR036097">
    <property type="entry name" value="HisK_dim/P_sf"/>
</dbReference>
<dbReference type="Gene3D" id="1.10.287.130">
    <property type="match status" value="1"/>
</dbReference>
<dbReference type="NCBIfam" id="TIGR00229">
    <property type="entry name" value="sensory_box"/>
    <property type="match status" value="3"/>
</dbReference>
<dbReference type="InterPro" id="IPR000014">
    <property type="entry name" value="PAS"/>
</dbReference>
<dbReference type="RefSeq" id="WP_261697156.1">
    <property type="nucleotide sequence ID" value="NZ_CP104694.1"/>
</dbReference>
<feature type="domain" description="PAS" evidence="7">
    <location>
        <begin position="130"/>
        <end position="183"/>
    </location>
</feature>
<feature type="domain" description="Histidine kinase" evidence="6">
    <location>
        <begin position="396"/>
        <end position="614"/>
    </location>
</feature>
<dbReference type="PRINTS" id="PR00344">
    <property type="entry name" value="BCTRLSENSOR"/>
</dbReference>
<sequence length="614" mass="67906">MMDVHDPDLDRLLREENPDALVVMSPDGRIVRWSTGAERMFGFSRHEAEGRLLSEVTVPPPLAGEERRMLARVLELGVGTYESVRMCKDGALINVDVSSRLVSSVDGSSYILCSKKNVTPLKTLRDAKLVEARFGAFLESMPDGIVLANPAGLIVVANRQAEHMFGYAHGELCGQPVEVLLPQRLRMPHVGHRSQYFRQPRTRSMGADLDLFGVRKDGTEFPVEVSLSPITTEEGMLVLSAVRDISDRKRAESKFRGLLESAPDAMVIVDRGGHIVLVNSQAERLFGYPRDELLGQAVEMLVPARYRRRHPSHRMDFFAQPRPRAMGVGLELYGLRKDGSEFPVEISLSPLETAEGILVSSAIRDISERKRIENILSEKNIELQIAAEAKDRFLASMSHELRTPLNAVIGFTGTLLMGLPGPLNPVQRKQLTTVRNNARHLLSLINDLLDLAKIESGKIELRREPTGLISVVEEVATMLRPMAEEKGLAFQLELPAANHFLPTDRRALSQILINLTSNAIKFTEAPGRVSIQLSWNTDEVTIGVRDTGTGIKPEDQVNLFQAFRQFDVSAPAPRQGTGLGLHLSQKLAGLLGGRISFESRTGYGSTFVLTLPLE</sequence>
<dbReference type="CDD" id="cd00130">
    <property type="entry name" value="PAS"/>
    <property type="match status" value="3"/>
</dbReference>
<proteinExistence type="predicted"/>
<name>A0ABY6BMC8_9GAMM</name>
<protein>
    <recommendedName>
        <fullName evidence="2">histidine kinase</fullName>
        <ecNumber evidence="2">2.7.13.3</ecNumber>
    </recommendedName>
</protein>
<feature type="domain" description="PAC" evidence="8">
    <location>
        <begin position="207"/>
        <end position="257"/>
    </location>
</feature>
<feature type="domain" description="PAS" evidence="7">
    <location>
        <begin position="5"/>
        <end position="77"/>
    </location>
</feature>
<feature type="domain" description="PAC" evidence="8">
    <location>
        <begin position="328"/>
        <end position="378"/>
    </location>
</feature>
<keyword evidence="3" id="KW-0597">Phosphoprotein</keyword>
<dbReference type="InterPro" id="IPR000700">
    <property type="entry name" value="PAS-assoc_C"/>
</dbReference>
<dbReference type="Pfam" id="PF00512">
    <property type="entry name" value="HisKA"/>
    <property type="match status" value="1"/>
</dbReference>
<dbReference type="PANTHER" id="PTHR43047:SF68">
    <property type="entry name" value="HISTIDINE KINASE 5"/>
    <property type="match status" value="1"/>
</dbReference>
<evidence type="ECO:0000313" key="9">
    <source>
        <dbReference type="EMBL" id="UXI70205.1"/>
    </source>
</evidence>
<dbReference type="Gene3D" id="3.30.450.20">
    <property type="entry name" value="PAS domain"/>
    <property type="match status" value="3"/>
</dbReference>
<dbReference type="InterPro" id="IPR005467">
    <property type="entry name" value="His_kinase_dom"/>
</dbReference>
<evidence type="ECO:0000256" key="2">
    <source>
        <dbReference type="ARBA" id="ARBA00012438"/>
    </source>
</evidence>
<dbReference type="Pfam" id="PF02518">
    <property type="entry name" value="HATPase_c"/>
    <property type="match status" value="1"/>
</dbReference>
<dbReference type="Gene3D" id="3.30.565.10">
    <property type="entry name" value="Histidine kinase-like ATPase, C-terminal domain"/>
    <property type="match status" value="1"/>
</dbReference>
<evidence type="ECO:0000313" key="10">
    <source>
        <dbReference type="Proteomes" id="UP001064632"/>
    </source>
</evidence>
<evidence type="ECO:0000259" key="8">
    <source>
        <dbReference type="PROSITE" id="PS50113"/>
    </source>
</evidence>
<evidence type="ECO:0000259" key="7">
    <source>
        <dbReference type="PROSITE" id="PS50112"/>
    </source>
</evidence>
<evidence type="ECO:0000256" key="1">
    <source>
        <dbReference type="ARBA" id="ARBA00000085"/>
    </source>
</evidence>
<dbReference type="InterPro" id="IPR003594">
    <property type="entry name" value="HATPase_dom"/>
</dbReference>
<dbReference type="InterPro" id="IPR003661">
    <property type="entry name" value="HisK_dim/P_dom"/>
</dbReference>
<dbReference type="SUPFAM" id="SSF55874">
    <property type="entry name" value="ATPase domain of HSP90 chaperone/DNA topoisomerase II/histidine kinase"/>
    <property type="match status" value="1"/>
</dbReference>
<dbReference type="Pfam" id="PF13426">
    <property type="entry name" value="PAS_9"/>
    <property type="match status" value="2"/>
</dbReference>
<reference evidence="9" key="1">
    <citation type="submission" date="2022-09" db="EMBL/GenBank/DDBJ databases">
        <title>Tahibacter sp. nov., isolated from a fresh water.</title>
        <authorList>
            <person name="Baek J.H."/>
            <person name="Lee J.K."/>
            <person name="Kim J.M."/>
            <person name="Jeon C.O."/>
        </authorList>
    </citation>
    <scope>NUCLEOTIDE SEQUENCE</scope>
    <source>
        <strain evidence="9">W38</strain>
    </source>
</reference>
<dbReference type="InterPro" id="IPR035965">
    <property type="entry name" value="PAS-like_dom_sf"/>
</dbReference>
<dbReference type="PROSITE" id="PS50112">
    <property type="entry name" value="PAS"/>
    <property type="match status" value="3"/>
</dbReference>
<dbReference type="CDD" id="cd16922">
    <property type="entry name" value="HATPase_EvgS-ArcB-TorS-like"/>
    <property type="match status" value="1"/>
</dbReference>
<feature type="domain" description="PAS" evidence="7">
    <location>
        <begin position="251"/>
        <end position="303"/>
    </location>
</feature>
<keyword evidence="4" id="KW-0808">Transferase</keyword>
<evidence type="ECO:0000256" key="4">
    <source>
        <dbReference type="ARBA" id="ARBA00022679"/>
    </source>
</evidence>
<evidence type="ECO:0000259" key="6">
    <source>
        <dbReference type="PROSITE" id="PS50109"/>
    </source>
</evidence>
<dbReference type="Proteomes" id="UP001064632">
    <property type="component" value="Chromosome"/>
</dbReference>
<keyword evidence="5" id="KW-0418">Kinase</keyword>
<organism evidence="9 10">
    <name type="scientific">Tahibacter amnicola</name>
    <dbReference type="NCBI Taxonomy" id="2976241"/>
    <lineage>
        <taxon>Bacteria</taxon>
        <taxon>Pseudomonadati</taxon>
        <taxon>Pseudomonadota</taxon>
        <taxon>Gammaproteobacteria</taxon>
        <taxon>Lysobacterales</taxon>
        <taxon>Rhodanobacteraceae</taxon>
        <taxon>Tahibacter</taxon>
    </lineage>
</organism>
<dbReference type="PROSITE" id="PS50109">
    <property type="entry name" value="HIS_KIN"/>
    <property type="match status" value="1"/>
</dbReference>
<dbReference type="Pfam" id="PF08448">
    <property type="entry name" value="PAS_4"/>
    <property type="match status" value="1"/>
</dbReference>
<dbReference type="InterPro" id="IPR036890">
    <property type="entry name" value="HATPase_C_sf"/>
</dbReference>
<dbReference type="SMART" id="SM00086">
    <property type="entry name" value="PAC"/>
    <property type="match status" value="3"/>
</dbReference>
<evidence type="ECO:0000256" key="3">
    <source>
        <dbReference type="ARBA" id="ARBA00022553"/>
    </source>
</evidence>
<dbReference type="EMBL" id="CP104694">
    <property type="protein sequence ID" value="UXI70205.1"/>
    <property type="molecule type" value="Genomic_DNA"/>
</dbReference>
<dbReference type="InterPro" id="IPR001610">
    <property type="entry name" value="PAC"/>
</dbReference>
<dbReference type="InterPro" id="IPR004358">
    <property type="entry name" value="Sig_transdc_His_kin-like_C"/>
</dbReference>